<dbReference type="CDD" id="cd02440">
    <property type="entry name" value="AdoMet_MTases"/>
    <property type="match status" value="1"/>
</dbReference>
<evidence type="ECO:0000313" key="2">
    <source>
        <dbReference type="EMBL" id="OKL61369.1"/>
    </source>
</evidence>
<accession>A0A225B083</accession>
<feature type="region of interest" description="Disordered" evidence="1">
    <location>
        <begin position="1"/>
        <end position="41"/>
    </location>
</feature>
<dbReference type="STRING" id="1441469.A0A225B083"/>
<gene>
    <name evidence="2" type="ORF">UA08_03708</name>
</gene>
<reference evidence="2 3" key="1">
    <citation type="submission" date="2015-06" db="EMBL/GenBank/DDBJ databases">
        <title>Talaromyces atroroseus IBT 11181 draft genome.</title>
        <authorList>
            <person name="Rasmussen K.B."/>
            <person name="Rasmussen S."/>
            <person name="Petersen B."/>
            <person name="Sicheritz-Ponten T."/>
            <person name="Mortensen U.H."/>
            <person name="Thrane U."/>
        </authorList>
    </citation>
    <scope>NUCLEOTIDE SEQUENCE [LARGE SCALE GENOMIC DNA]</scope>
    <source>
        <strain evidence="2 3">IBT 11181</strain>
    </source>
</reference>
<dbReference type="Pfam" id="PF13489">
    <property type="entry name" value="Methyltransf_23"/>
    <property type="match status" value="1"/>
</dbReference>
<comment type="caution">
    <text evidence="2">The sequence shown here is derived from an EMBL/GenBank/DDBJ whole genome shotgun (WGS) entry which is preliminary data.</text>
</comment>
<proteinExistence type="predicted"/>
<dbReference type="OrthoDB" id="2013972at2759"/>
<keyword evidence="3" id="KW-1185">Reference proteome</keyword>
<sequence length="350" mass="39234">MSSSACAVEPKPTNKVDEFTALSELPETSPIEPASGPLDEDEFHATEGIESASAGSASATSSIFAHTYENGRRYQCFKNGRYPIPNDDSEQDREDLKHSMMLELTDGELFYAPIGENPQNILDIGTGTGIWAMDVGDRYPSARVRGIDLSPIQPSWVPPNVDFLIDDCERDWLDQDCDLVHFRFMVIILRDVPTVLQHAYTSLRPGGWVEFQELCGEPLCDDDTMPDDDPVKYMYDLAGKAFAKFGMDVTLPKRLEPLIRSAGFENIHCVVKKVPIGVWAQDKTMRLIGLYQKMAVLDMLPVIAGRPFDALGISGAEGQVTLAFARKALEDTKVHRYFNYYFWYAQRPET</sequence>
<dbReference type="Proteomes" id="UP000214365">
    <property type="component" value="Unassembled WGS sequence"/>
</dbReference>
<organism evidence="2 3">
    <name type="scientific">Talaromyces atroroseus</name>
    <dbReference type="NCBI Taxonomy" id="1441469"/>
    <lineage>
        <taxon>Eukaryota</taxon>
        <taxon>Fungi</taxon>
        <taxon>Dikarya</taxon>
        <taxon>Ascomycota</taxon>
        <taxon>Pezizomycotina</taxon>
        <taxon>Eurotiomycetes</taxon>
        <taxon>Eurotiomycetidae</taxon>
        <taxon>Eurotiales</taxon>
        <taxon>Trichocomaceae</taxon>
        <taxon>Talaromyces</taxon>
        <taxon>Talaromyces sect. Trachyspermi</taxon>
    </lineage>
</organism>
<evidence type="ECO:0000313" key="3">
    <source>
        <dbReference type="Proteomes" id="UP000214365"/>
    </source>
</evidence>
<dbReference type="EMBL" id="LFMY01000004">
    <property type="protein sequence ID" value="OKL61369.1"/>
    <property type="molecule type" value="Genomic_DNA"/>
</dbReference>
<dbReference type="RefSeq" id="XP_020121490.1">
    <property type="nucleotide sequence ID" value="XM_020266038.1"/>
</dbReference>
<evidence type="ECO:0008006" key="4">
    <source>
        <dbReference type="Google" id="ProtNLM"/>
    </source>
</evidence>
<dbReference type="PANTHER" id="PTHR43591:SF10">
    <property type="entry name" value="ABC TRANSMEMBRANE TYPE-1 DOMAIN-CONTAINING PROTEIN-RELATED"/>
    <property type="match status" value="1"/>
</dbReference>
<dbReference type="Gene3D" id="3.40.50.150">
    <property type="entry name" value="Vaccinia Virus protein VP39"/>
    <property type="match status" value="1"/>
</dbReference>
<protein>
    <recommendedName>
        <fullName evidence="4">Methyltransferase domain-containing protein</fullName>
    </recommendedName>
</protein>
<dbReference type="AlphaFoldDB" id="A0A225B083"/>
<dbReference type="SUPFAM" id="SSF53335">
    <property type="entry name" value="S-adenosyl-L-methionine-dependent methyltransferases"/>
    <property type="match status" value="1"/>
</dbReference>
<dbReference type="InterPro" id="IPR029063">
    <property type="entry name" value="SAM-dependent_MTases_sf"/>
</dbReference>
<dbReference type="GO" id="GO:0008168">
    <property type="term" value="F:methyltransferase activity"/>
    <property type="evidence" value="ECO:0007669"/>
    <property type="project" value="TreeGrafter"/>
</dbReference>
<evidence type="ECO:0000256" key="1">
    <source>
        <dbReference type="SAM" id="MobiDB-lite"/>
    </source>
</evidence>
<dbReference type="PANTHER" id="PTHR43591">
    <property type="entry name" value="METHYLTRANSFERASE"/>
    <property type="match status" value="1"/>
</dbReference>
<dbReference type="GeneID" id="31003463"/>
<name>A0A225B083_TALAT</name>